<dbReference type="STRING" id="410359.Pcal_0827"/>
<dbReference type="OrthoDB" id="15394at2157"/>
<feature type="transmembrane region" description="Helical" evidence="7">
    <location>
        <begin position="61"/>
        <end position="81"/>
    </location>
</feature>
<keyword evidence="2" id="KW-1003">Cell membrane</keyword>
<dbReference type="GeneID" id="4909142"/>
<dbReference type="PANTHER" id="PTHR30482:SF1">
    <property type="entry name" value="BRANCHED-CHAIN AMINO ACID TRANSPORT PERMEASE PROTEIN LIVM-RELATED"/>
    <property type="match status" value="1"/>
</dbReference>
<evidence type="ECO:0000256" key="3">
    <source>
        <dbReference type="ARBA" id="ARBA00022692"/>
    </source>
</evidence>
<dbReference type="EMBL" id="CP000561">
    <property type="protein sequence ID" value="ABO08253.1"/>
    <property type="molecule type" value="Genomic_DNA"/>
</dbReference>
<evidence type="ECO:0000256" key="5">
    <source>
        <dbReference type="ARBA" id="ARBA00023136"/>
    </source>
</evidence>
<evidence type="ECO:0000256" key="1">
    <source>
        <dbReference type="ARBA" id="ARBA00004651"/>
    </source>
</evidence>
<dbReference type="GO" id="GO:0015658">
    <property type="term" value="F:branched-chain amino acid transmembrane transporter activity"/>
    <property type="evidence" value="ECO:0007669"/>
    <property type="project" value="InterPro"/>
</dbReference>
<comment type="subcellular location">
    <subcellularLocation>
        <location evidence="1">Cell membrane</location>
        <topology evidence="1">Multi-pass membrane protein</topology>
    </subcellularLocation>
</comment>
<protein>
    <submittedName>
        <fullName evidence="8">Amino acid/amide ABC transporter membrane protein 2, HAAT family</fullName>
    </submittedName>
</protein>
<name>A3MUD6_PYRCJ</name>
<dbReference type="PANTHER" id="PTHR30482">
    <property type="entry name" value="HIGH-AFFINITY BRANCHED-CHAIN AMINO ACID TRANSPORT SYSTEM PERMEASE"/>
    <property type="match status" value="1"/>
</dbReference>
<dbReference type="Proteomes" id="UP000001431">
    <property type="component" value="Chromosome"/>
</dbReference>
<dbReference type="KEGG" id="pcl:Pcal_0827"/>
<dbReference type="HOGENOM" id="CLU_031365_1_0_2"/>
<dbReference type="GO" id="GO:0005886">
    <property type="term" value="C:plasma membrane"/>
    <property type="evidence" value="ECO:0007669"/>
    <property type="project" value="UniProtKB-SubCell"/>
</dbReference>
<proteinExistence type="predicted"/>
<evidence type="ECO:0000313" key="8">
    <source>
        <dbReference type="EMBL" id="ABO08253.1"/>
    </source>
</evidence>
<sequence length="373" mass="38509">MRQVVGLVVYLLGAALVAATGRNWQSYLLTTAVDLAIYLAITLTVNLEAGIAGIPNFGRVLTVALGAYVAGGVVGRLAVLITGQSLDYVADNPAAVSALSRLLSPGQAAGLLAIAFLLAAALGAAVGYLTSLPARRPSADYLAITLLAFGDVAYYVGLNYEPLVGGTLGVAAPPLYEKLFGGGAARAVGAAAISLAMAMLIYALVEKIGNSPFGRALRVHREDPELLSVLGRDPAELRGWTMAVGGALSAVAGVLYAYYVGAVHPRGFERVTFTFYPWLIMILGGMGNNLGVANGVLIFVTIYRLLDVYKYEIGAVVGFDPVWLGYMLFGALALAIIIAAPRGIVPEEAKPLTKPSVQHGSGAISGSKGDAGG</sequence>
<gene>
    <name evidence="8" type="ordered locus">Pcal_0827</name>
</gene>
<keyword evidence="4 7" id="KW-1133">Transmembrane helix</keyword>
<feature type="transmembrane region" description="Helical" evidence="7">
    <location>
        <begin position="323"/>
        <end position="344"/>
    </location>
</feature>
<dbReference type="AlphaFoldDB" id="A3MUD6"/>
<feature type="transmembrane region" description="Helical" evidence="7">
    <location>
        <begin position="108"/>
        <end position="129"/>
    </location>
</feature>
<evidence type="ECO:0000313" key="9">
    <source>
        <dbReference type="Proteomes" id="UP000001431"/>
    </source>
</evidence>
<feature type="transmembrane region" description="Helical" evidence="7">
    <location>
        <begin position="279"/>
        <end position="303"/>
    </location>
</feature>
<evidence type="ECO:0000256" key="4">
    <source>
        <dbReference type="ARBA" id="ARBA00022989"/>
    </source>
</evidence>
<keyword evidence="5 7" id="KW-0472">Membrane</keyword>
<feature type="transmembrane region" description="Helical" evidence="7">
    <location>
        <begin position="180"/>
        <end position="205"/>
    </location>
</feature>
<dbReference type="CDD" id="cd06581">
    <property type="entry name" value="TM_PBP1_LivM_like"/>
    <property type="match status" value="1"/>
</dbReference>
<organism evidence="8 9">
    <name type="scientific">Pyrobaculum calidifontis (strain DSM 21063 / JCM 11548 / VA1)</name>
    <dbReference type="NCBI Taxonomy" id="410359"/>
    <lineage>
        <taxon>Archaea</taxon>
        <taxon>Thermoproteota</taxon>
        <taxon>Thermoprotei</taxon>
        <taxon>Thermoproteales</taxon>
        <taxon>Thermoproteaceae</taxon>
        <taxon>Pyrobaculum</taxon>
    </lineage>
</organism>
<feature type="region of interest" description="Disordered" evidence="6">
    <location>
        <begin position="352"/>
        <end position="373"/>
    </location>
</feature>
<dbReference type="InterPro" id="IPR001851">
    <property type="entry name" value="ABC_transp_permease"/>
</dbReference>
<keyword evidence="9" id="KW-1185">Reference proteome</keyword>
<dbReference type="RefSeq" id="WP_011849511.1">
    <property type="nucleotide sequence ID" value="NC_009073.1"/>
</dbReference>
<feature type="transmembrane region" description="Helical" evidence="7">
    <location>
        <begin position="141"/>
        <end position="160"/>
    </location>
</feature>
<reference evidence="8" key="1">
    <citation type="submission" date="2007-02" db="EMBL/GenBank/DDBJ databases">
        <title>Complete sequence of Pyrobaculum calidifontis JCM 11548.</title>
        <authorList>
            <consortium name="US DOE Joint Genome Institute"/>
            <person name="Copeland A."/>
            <person name="Lucas S."/>
            <person name="Lapidus A."/>
            <person name="Barry K."/>
            <person name="Glavina del Rio T."/>
            <person name="Dalin E."/>
            <person name="Tice H."/>
            <person name="Pitluck S."/>
            <person name="Chain P."/>
            <person name="Malfatti S."/>
            <person name="Shin M."/>
            <person name="Vergez L."/>
            <person name="Schmutz J."/>
            <person name="Larimer F."/>
            <person name="Land M."/>
            <person name="Hauser L."/>
            <person name="Kyrpides N."/>
            <person name="Mikhailova N."/>
            <person name="Cozen A.E."/>
            <person name="Fitz-Gibbon S.T."/>
            <person name="House C.H."/>
            <person name="Saltikov C."/>
            <person name="Lowe T.M."/>
            <person name="Richardson P."/>
        </authorList>
    </citation>
    <scope>NUCLEOTIDE SEQUENCE [LARGE SCALE GENOMIC DNA]</scope>
    <source>
        <strain evidence="8">JCM 11548</strain>
    </source>
</reference>
<keyword evidence="3 7" id="KW-0812">Transmembrane</keyword>
<accession>A3MUD6</accession>
<dbReference type="InterPro" id="IPR043428">
    <property type="entry name" value="LivM-like"/>
</dbReference>
<feature type="transmembrane region" description="Helical" evidence="7">
    <location>
        <begin position="35"/>
        <end position="54"/>
    </location>
</feature>
<evidence type="ECO:0000256" key="2">
    <source>
        <dbReference type="ARBA" id="ARBA00022475"/>
    </source>
</evidence>
<evidence type="ECO:0000256" key="7">
    <source>
        <dbReference type="SAM" id="Phobius"/>
    </source>
</evidence>
<evidence type="ECO:0000256" key="6">
    <source>
        <dbReference type="SAM" id="MobiDB-lite"/>
    </source>
</evidence>
<dbReference type="eggNOG" id="arCOG01273">
    <property type="taxonomic scope" value="Archaea"/>
</dbReference>
<dbReference type="Pfam" id="PF02653">
    <property type="entry name" value="BPD_transp_2"/>
    <property type="match status" value="1"/>
</dbReference>
<feature type="transmembrane region" description="Helical" evidence="7">
    <location>
        <begin position="240"/>
        <end position="259"/>
    </location>
</feature>